<dbReference type="Proteomes" id="UP000821845">
    <property type="component" value="Chromosome 6"/>
</dbReference>
<organism evidence="1 2">
    <name type="scientific">Hyalomma asiaticum</name>
    <name type="common">Tick</name>
    <dbReference type="NCBI Taxonomy" id="266040"/>
    <lineage>
        <taxon>Eukaryota</taxon>
        <taxon>Metazoa</taxon>
        <taxon>Ecdysozoa</taxon>
        <taxon>Arthropoda</taxon>
        <taxon>Chelicerata</taxon>
        <taxon>Arachnida</taxon>
        <taxon>Acari</taxon>
        <taxon>Parasitiformes</taxon>
        <taxon>Ixodida</taxon>
        <taxon>Ixodoidea</taxon>
        <taxon>Ixodidae</taxon>
        <taxon>Hyalomminae</taxon>
        <taxon>Hyalomma</taxon>
    </lineage>
</organism>
<reference evidence="1" key="1">
    <citation type="submission" date="2020-05" db="EMBL/GenBank/DDBJ databases">
        <title>Large-scale comparative analyses of tick genomes elucidate their genetic diversity and vector capacities.</title>
        <authorList>
            <person name="Jia N."/>
            <person name="Wang J."/>
            <person name="Shi W."/>
            <person name="Du L."/>
            <person name="Sun Y."/>
            <person name="Zhan W."/>
            <person name="Jiang J."/>
            <person name="Wang Q."/>
            <person name="Zhang B."/>
            <person name="Ji P."/>
            <person name="Sakyi L.B."/>
            <person name="Cui X."/>
            <person name="Yuan T."/>
            <person name="Jiang B."/>
            <person name="Yang W."/>
            <person name="Lam T.T.-Y."/>
            <person name="Chang Q."/>
            <person name="Ding S."/>
            <person name="Wang X."/>
            <person name="Zhu J."/>
            <person name="Ruan X."/>
            <person name="Zhao L."/>
            <person name="Wei J."/>
            <person name="Que T."/>
            <person name="Du C."/>
            <person name="Cheng J."/>
            <person name="Dai P."/>
            <person name="Han X."/>
            <person name="Huang E."/>
            <person name="Gao Y."/>
            <person name="Liu J."/>
            <person name="Shao H."/>
            <person name="Ye R."/>
            <person name="Li L."/>
            <person name="Wei W."/>
            <person name="Wang X."/>
            <person name="Wang C."/>
            <person name="Yang T."/>
            <person name="Huo Q."/>
            <person name="Li W."/>
            <person name="Guo W."/>
            <person name="Chen H."/>
            <person name="Zhou L."/>
            <person name="Ni X."/>
            <person name="Tian J."/>
            <person name="Zhou Y."/>
            <person name="Sheng Y."/>
            <person name="Liu T."/>
            <person name="Pan Y."/>
            <person name="Xia L."/>
            <person name="Li J."/>
            <person name="Zhao F."/>
            <person name="Cao W."/>
        </authorList>
    </citation>
    <scope>NUCLEOTIDE SEQUENCE</scope>
    <source>
        <strain evidence="1">Hyas-2018</strain>
    </source>
</reference>
<name>A0ACB7S5T4_HYAAI</name>
<sequence length="285" mass="32350">MVVVALKTRPDCFSTAQEHIREEVLWQARQLGDHSPVVLLNTLMYFNVKYFRLHTVDQHLQLTLSDVTEEEQEDSEGQKMKILRSTAICQEQQSEPMCCDQPQNLDNPHRCPVKLYQLYLSKWLSLLGLPNLEPLGATEGGEPVQWRCFHEVMRNSGLRLPDQLQALLWTWQSEPPREFQVGRQCLLQDVPSLVPGAPGCAGVRPSESPPRRSTSIELIPRRSGPDTVKSQQGTYYMVPDRTCNTEAAVWYSSSPLGKDTISRMLTRFSVVEEVKDISSKLICPA</sequence>
<comment type="caution">
    <text evidence="1">The sequence shown here is derived from an EMBL/GenBank/DDBJ whole genome shotgun (WGS) entry which is preliminary data.</text>
</comment>
<dbReference type="EMBL" id="CM023486">
    <property type="protein sequence ID" value="KAH6928119.1"/>
    <property type="molecule type" value="Genomic_DNA"/>
</dbReference>
<keyword evidence="2" id="KW-1185">Reference proteome</keyword>
<gene>
    <name evidence="1" type="ORF">HPB50_012108</name>
</gene>
<evidence type="ECO:0000313" key="1">
    <source>
        <dbReference type="EMBL" id="KAH6928119.1"/>
    </source>
</evidence>
<evidence type="ECO:0000313" key="2">
    <source>
        <dbReference type="Proteomes" id="UP000821845"/>
    </source>
</evidence>
<accession>A0ACB7S5T4</accession>
<protein>
    <submittedName>
        <fullName evidence="1">Uncharacterized protein</fullName>
    </submittedName>
</protein>
<proteinExistence type="predicted"/>